<evidence type="ECO:0000256" key="7">
    <source>
        <dbReference type="ARBA" id="ARBA00022679"/>
    </source>
</evidence>
<gene>
    <name evidence="17" type="ORF">J2S08_003291</name>
</gene>
<dbReference type="Pfam" id="PF01066">
    <property type="entry name" value="CDP-OH_P_transf"/>
    <property type="match status" value="1"/>
</dbReference>
<dbReference type="InterPro" id="IPR043130">
    <property type="entry name" value="CDP-OH_PTrfase_TM_dom"/>
</dbReference>
<dbReference type="PANTHER" id="PTHR14269">
    <property type="entry name" value="CDP-DIACYLGLYCEROL--GLYCEROL-3-PHOSPHATE 3-PHOSPHATIDYLTRANSFERASE-RELATED"/>
    <property type="match status" value="1"/>
</dbReference>
<accession>A0ABT9WVT2</accession>
<dbReference type="EC" id="2.7.8.8" evidence="4"/>
<dbReference type="InterPro" id="IPR000462">
    <property type="entry name" value="CDP-OH_P_trans"/>
</dbReference>
<dbReference type="InterPro" id="IPR004533">
    <property type="entry name" value="CDP-diaglyc--ser_O-PTrfase"/>
</dbReference>
<keyword evidence="18" id="KW-1185">Reference proteome</keyword>
<dbReference type="PANTHER" id="PTHR14269:SF61">
    <property type="entry name" value="CDP-DIACYLGLYCEROL--SERINE O-PHOSPHATIDYLTRANSFERASE"/>
    <property type="match status" value="1"/>
</dbReference>
<evidence type="ECO:0000256" key="4">
    <source>
        <dbReference type="ARBA" id="ARBA00013174"/>
    </source>
</evidence>
<evidence type="ECO:0000256" key="1">
    <source>
        <dbReference type="ARBA" id="ARBA00000287"/>
    </source>
</evidence>
<keyword evidence="8 16" id="KW-0812">Transmembrane</keyword>
<evidence type="ECO:0000256" key="2">
    <source>
        <dbReference type="ARBA" id="ARBA00004127"/>
    </source>
</evidence>
<dbReference type="PROSITE" id="PS00379">
    <property type="entry name" value="CDP_ALCOHOL_P_TRANSF"/>
    <property type="match status" value="1"/>
</dbReference>
<evidence type="ECO:0000256" key="9">
    <source>
        <dbReference type="ARBA" id="ARBA00022989"/>
    </source>
</evidence>
<dbReference type="InterPro" id="IPR048254">
    <property type="entry name" value="CDP_ALCOHOL_P_TRANSF_CS"/>
</dbReference>
<comment type="catalytic activity">
    <reaction evidence="1">
        <text>a CDP-1,2-diacyl-sn-glycerol + L-serine = a 1,2-diacyl-sn-glycero-3-phospho-L-serine + CMP + H(+)</text>
        <dbReference type="Rhea" id="RHEA:16913"/>
        <dbReference type="ChEBI" id="CHEBI:15378"/>
        <dbReference type="ChEBI" id="CHEBI:33384"/>
        <dbReference type="ChEBI" id="CHEBI:57262"/>
        <dbReference type="ChEBI" id="CHEBI:58332"/>
        <dbReference type="ChEBI" id="CHEBI:60377"/>
        <dbReference type="EC" id="2.7.8.8"/>
    </reaction>
</comment>
<evidence type="ECO:0000313" key="17">
    <source>
        <dbReference type="EMBL" id="MDQ0177411.1"/>
    </source>
</evidence>
<comment type="subcellular location">
    <subcellularLocation>
        <location evidence="2">Endomembrane system</location>
        <topology evidence="2">Multi-pass membrane protein</topology>
    </subcellularLocation>
</comment>
<keyword evidence="13" id="KW-1208">Phospholipid metabolism</keyword>
<dbReference type="Proteomes" id="UP001223586">
    <property type="component" value="Unassembled WGS sequence"/>
</dbReference>
<keyword evidence="12" id="KW-0594">Phospholipid biosynthesis</keyword>
<keyword evidence="6" id="KW-0444">Lipid biosynthesis</keyword>
<keyword evidence="7 15" id="KW-0808">Transferase</keyword>
<protein>
    <recommendedName>
        <fullName evidence="5">CDP-diacylglycerol--serine O-phosphatidyltransferase</fullName>
        <ecNumber evidence="4">2.7.8.8</ecNumber>
    </recommendedName>
    <alternativeName>
        <fullName evidence="14">Phosphatidylserine synthase</fullName>
    </alternativeName>
</protein>
<dbReference type="EMBL" id="JAUSTT010000022">
    <property type="protein sequence ID" value="MDQ0177411.1"/>
    <property type="molecule type" value="Genomic_DNA"/>
</dbReference>
<feature type="transmembrane region" description="Helical" evidence="16">
    <location>
        <begin position="84"/>
        <end position="103"/>
    </location>
</feature>
<sequence>MANFLTIMNLGCGILALLFVTRGNPHLSLLFIFLAALFDSFDGRVARNLNIVSDFGKQLDSLSDLVSFGVAPAFLLYESILHRYHSAGTLFMIIFIICGAIRLARYNTTVFTGSFQGLPITAAGCFLAISYFGIPYFPSYIFMFFVLILSFLMISSLKIKKL</sequence>
<comment type="similarity">
    <text evidence="3 15">Belongs to the CDP-alcohol phosphatidyltransferase class-I family.</text>
</comment>
<feature type="transmembrane region" description="Helical" evidence="16">
    <location>
        <begin position="140"/>
        <end position="159"/>
    </location>
</feature>
<evidence type="ECO:0000256" key="12">
    <source>
        <dbReference type="ARBA" id="ARBA00023209"/>
    </source>
</evidence>
<dbReference type="InterPro" id="IPR050324">
    <property type="entry name" value="CDP-alcohol_PTase-I"/>
</dbReference>
<evidence type="ECO:0000256" key="13">
    <source>
        <dbReference type="ARBA" id="ARBA00023264"/>
    </source>
</evidence>
<proteinExistence type="inferred from homology"/>
<dbReference type="GO" id="GO:0003882">
    <property type="term" value="F:CDP-diacylglycerol-serine O-phosphatidyltransferase activity"/>
    <property type="evidence" value="ECO:0007669"/>
    <property type="project" value="UniProtKB-EC"/>
</dbReference>
<feature type="transmembrane region" description="Helical" evidence="16">
    <location>
        <begin position="115"/>
        <end position="134"/>
    </location>
</feature>
<evidence type="ECO:0000256" key="6">
    <source>
        <dbReference type="ARBA" id="ARBA00022516"/>
    </source>
</evidence>
<dbReference type="Gene3D" id="1.20.120.1760">
    <property type="match status" value="1"/>
</dbReference>
<keyword evidence="10" id="KW-0443">Lipid metabolism</keyword>
<organism evidence="17 18">
    <name type="scientific">Bacillus chungangensis</name>
    <dbReference type="NCBI Taxonomy" id="587633"/>
    <lineage>
        <taxon>Bacteria</taxon>
        <taxon>Bacillati</taxon>
        <taxon>Bacillota</taxon>
        <taxon>Bacilli</taxon>
        <taxon>Bacillales</taxon>
        <taxon>Bacillaceae</taxon>
        <taxon>Bacillus</taxon>
    </lineage>
</organism>
<evidence type="ECO:0000313" key="18">
    <source>
        <dbReference type="Proteomes" id="UP001223586"/>
    </source>
</evidence>
<evidence type="ECO:0000256" key="16">
    <source>
        <dbReference type="SAM" id="Phobius"/>
    </source>
</evidence>
<reference evidence="17 18" key="1">
    <citation type="submission" date="2023-07" db="EMBL/GenBank/DDBJ databases">
        <title>Genomic Encyclopedia of Type Strains, Phase IV (KMG-IV): sequencing the most valuable type-strain genomes for metagenomic binning, comparative biology and taxonomic classification.</title>
        <authorList>
            <person name="Goeker M."/>
        </authorList>
    </citation>
    <scope>NUCLEOTIDE SEQUENCE [LARGE SCALE GENOMIC DNA]</scope>
    <source>
        <strain evidence="17 18">DSM 23837</strain>
    </source>
</reference>
<dbReference type="NCBIfam" id="TIGR00473">
    <property type="entry name" value="pssA"/>
    <property type="match status" value="1"/>
</dbReference>
<evidence type="ECO:0000256" key="15">
    <source>
        <dbReference type="RuleBase" id="RU003750"/>
    </source>
</evidence>
<comment type="caution">
    <text evidence="17">The sequence shown here is derived from an EMBL/GenBank/DDBJ whole genome shotgun (WGS) entry which is preliminary data.</text>
</comment>
<evidence type="ECO:0000256" key="8">
    <source>
        <dbReference type="ARBA" id="ARBA00022692"/>
    </source>
</evidence>
<evidence type="ECO:0000256" key="14">
    <source>
        <dbReference type="ARBA" id="ARBA00032361"/>
    </source>
</evidence>
<name>A0ABT9WVT2_9BACI</name>
<keyword evidence="11 16" id="KW-0472">Membrane</keyword>
<evidence type="ECO:0000256" key="3">
    <source>
        <dbReference type="ARBA" id="ARBA00010441"/>
    </source>
</evidence>
<evidence type="ECO:0000256" key="5">
    <source>
        <dbReference type="ARBA" id="ARBA00017171"/>
    </source>
</evidence>
<keyword evidence="9 16" id="KW-1133">Transmembrane helix</keyword>
<evidence type="ECO:0000256" key="10">
    <source>
        <dbReference type="ARBA" id="ARBA00023098"/>
    </source>
</evidence>
<evidence type="ECO:0000256" key="11">
    <source>
        <dbReference type="ARBA" id="ARBA00023136"/>
    </source>
</evidence>